<dbReference type="HOGENOM" id="CLU_041012_1_0_11"/>
<feature type="domain" description="DUF3631" evidence="1">
    <location>
        <begin position="192"/>
        <end position="376"/>
    </location>
</feature>
<dbReference type="Proteomes" id="UP000062973">
    <property type="component" value="Chromosome"/>
</dbReference>
<protein>
    <submittedName>
        <fullName evidence="2">Replication initiator protein</fullName>
    </submittedName>
</protein>
<dbReference type="InterPro" id="IPR022081">
    <property type="entry name" value="DUF3631"/>
</dbReference>
<dbReference type="OrthoDB" id="3261135at2"/>
<evidence type="ECO:0000259" key="1">
    <source>
        <dbReference type="Pfam" id="PF12307"/>
    </source>
</evidence>
<proteinExistence type="predicted"/>
<accession>A0A076MIT2</accession>
<dbReference type="RefSeq" id="WP_017986515.1">
    <property type="nucleotide sequence ID" value="NZ_AQUL01000001.1"/>
</dbReference>
<dbReference type="AlphaFoldDB" id="A0A076MIT2"/>
<dbReference type="Pfam" id="PF12307">
    <property type="entry name" value="DUF3631"/>
    <property type="match status" value="1"/>
</dbReference>
<dbReference type="KEGG" id="amq:AMETH_0557"/>
<dbReference type="PATRIC" id="fig|1068978.7.peg.586"/>
<evidence type="ECO:0000313" key="3">
    <source>
        <dbReference type="Proteomes" id="UP000062973"/>
    </source>
</evidence>
<dbReference type="STRING" id="1068978.AMETH_0557"/>
<keyword evidence="3" id="KW-1185">Reference proteome</keyword>
<dbReference type="EMBL" id="CP009110">
    <property type="protein sequence ID" value="AIJ20649.1"/>
    <property type="molecule type" value="Genomic_DNA"/>
</dbReference>
<evidence type="ECO:0000313" key="2">
    <source>
        <dbReference type="EMBL" id="AIJ20649.1"/>
    </source>
</evidence>
<sequence>MSHPARPLRVVPAARAPGPTPADGAAVLDEIGAFVSRFNAFPDEHCVPTLALWYAHTHAAEHFYVTPRLILSSAEPGSGKTRVLEVAQYLVHAPEMTISASTAALFRMVNAAPITILFDEVDAIFNPKNGGNYEDLRAMLNAGYKRSATIARCVGDAKAMNVQRFKVYAPVALAGIAGHMPDTITTRAITIHMRRRAPNERVEPFKTRRIETEAEPLREKLAAWVASVADRLDDAEPDMPEGVTDRSAEIWEPLIALADAAGGHWPDTARAACAHFVANNDPHKGSLGIRLLADLREVFTQRQADRLSTAAILEALYANEEAPWGDLYGKPLDARRLAKELDRYGVKPTVYKAEGKPTRGYLATGETGLADAWKRYLPADPGSTA</sequence>
<gene>
    <name evidence="2" type="ORF">AMETH_0557</name>
</gene>
<dbReference type="eggNOG" id="COG0464">
    <property type="taxonomic scope" value="Bacteria"/>
</dbReference>
<reference evidence="2 3" key="1">
    <citation type="submission" date="2014-07" db="EMBL/GenBank/DDBJ databases">
        <title>Whole Genome Sequence of the Amycolatopsis methanolica 239.</title>
        <authorList>
            <person name="Tang B."/>
        </authorList>
    </citation>
    <scope>NUCLEOTIDE SEQUENCE [LARGE SCALE GENOMIC DNA]</scope>
    <source>
        <strain evidence="2 3">239</strain>
    </source>
</reference>
<name>A0A076MIT2_AMYME</name>
<organism evidence="2 3">
    <name type="scientific">Amycolatopsis methanolica 239</name>
    <dbReference type="NCBI Taxonomy" id="1068978"/>
    <lineage>
        <taxon>Bacteria</taxon>
        <taxon>Bacillati</taxon>
        <taxon>Actinomycetota</taxon>
        <taxon>Actinomycetes</taxon>
        <taxon>Pseudonocardiales</taxon>
        <taxon>Pseudonocardiaceae</taxon>
        <taxon>Amycolatopsis</taxon>
        <taxon>Amycolatopsis methanolica group</taxon>
    </lineage>
</organism>